<keyword evidence="2" id="KW-0762">Sugar transport</keyword>
<dbReference type="SUPFAM" id="SSF55804">
    <property type="entry name" value="Phoshotransferase/anion transport protein"/>
    <property type="match status" value="1"/>
</dbReference>
<dbReference type="InterPro" id="IPR016152">
    <property type="entry name" value="PTrfase/Anion_transptr"/>
</dbReference>
<reference evidence="2 3" key="1">
    <citation type="submission" date="2020-08" db="EMBL/GenBank/DDBJ databases">
        <title>Genome public.</title>
        <authorList>
            <person name="Liu C."/>
            <person name="Sun Q."/>
        </authorList>
    </citation>
    <scope>NUCLEOTIDE SEQUENCE [LARGE SCALE GENOMIC DNA]</scope>
    <source>
        <strain evidence="2 3">NSJ-7</strain>
    </source>
</reference>
<proteinExistence type="predicted"/>
<sequence length="150" mass="17332">MQLEDMLFPECTLVHVKADRKEDVIWRLYEKLLQNGRIKESFYDAVLEREKEYPTGLKFEEWEVAIPHVSPEHVLASTVAIAVLDEPIEFKRMDDDSFVHVKVVFNIALGKDGKQIEILQDIMAIFSNSEKMERIVNAESPEEVISIIKG</sequence>
<dbReference type="EMBL" id="JACOOS010000008">
    <property type="protein sequence ID" value="MBC5677608.1"/>
    <property type="molecule type" value="Genomic_DNA"/>
</dbReference>
<keyword evidence="2" id="KW-0813">Transport</keyword>
<name>A0ABR7FQW6_9FIRM</name>
<dbReference type="Pfam" id="PF00359">
    <property type="entry name" value="PTS_EIIA_2"/>
    <property type="match status" value="1"/>
</dbReference>
<dbReference type="InterPro" id="IPR002178">
    <property type="entry name" value="PTS_EIIA_type-2_dom"/>
</dbReference>
<dbReference type="PANTHER" id="PTHR47738">
    <property type="entry name" value="PTS SYSTEM FRUCTOSE-LIKE EIIA COMPONENT-RELATED"/>
    <property type="match status" value="1"/>
</dbReference>
<dbReference type="RefSeq" id="WP_024728400.1">
    <property type="nucleotide sequence ID" value="NZ_JACOOS010000008.1"/>
</dbReference>
<dbReference type="CDD" id="cd00211">
    <property type="entry name" value="PTS_IIA_fru"/>
    <property type="match status" value="1"/>
</dbReference>
<dbReference type="InterPro" id="IPR051541">
    <property type="entry name" value="PTS_SugarTrans_NitroReg"/>
</dbReference>
<keyword evidence="3" id="KW-1185">Reference proteome</keyword>
<feature type="domain" description="PTS EIIA type-2" evidence="1">
    <location>
        <begin position="5"/>
        <end position="150"/>
    </location>
</feature>
<evidence type="ECO:0000313" key="2">
    <source>
        <dbReference type="EMBL" id="MBC5677608.1"/>
    </source>
</evidence>
<accession>A0ABR7FQW6</accession>
<comment type="caution">
    <text evidence="2">The sequence shown here is derived from an EMBL/GenBank/DDBJ whole genome shotgun (WGS) entry which is preliminary data.</text>
</comment>
<gene>
    <name evidence="2" type="ORF">H8S22_08290</name>
</gene>
<evidence type="ECO:0000259" key="1">
    <source>
        <dbReference type="PROSITE" id="PS51094"/>
    </source>
</evidence>
<dbReference type="Proteomes" id="UP000635828">
    <property type="component" value="Unassembled WGS sequence"/>
</dbReference>
<organism evidence="2 3">
    <name type="scientific">Anaerostipes hominis</name>
    <name type="common">ex Liu et al. 2021</name>
    <dbReference type="NCBI Taxonomy" id="2763018"/>
    <lineage>
        <taxon>Bacteria</taxon>
        <taxon>Bacillati</taxon>
        <taxon>Bacillota</taxon>
        <taxon>Clostridia</taxon>
        <taxon>Lachnospirales</taxon>
        <taxon>Lachnospiraceae</taxon>
        <taxon>Anaerostipes</taxon>
    </lineage>
</organism>
<dbReference type="PROSITE" id="PS51094">
    <property type="entry name" value="PTS_EIIA_TYPE_2"/>
    <property type="match status" value="1"/>
</dbReference>
<protein>
    <submittedName>
        <fullName evidence="2">PTS sugar transporter subunit IIA</fullName>
    </submittedName>
</protein>
<dbReference type="Gene3D" id="3.40.930.10">
    <property type="entry name" value="Mannitol-specific EII, Chain A"/>
    <property type="match status" value="1"/>
</dbReference>
<dbReference type="PANTHER" id="PTHR47738:SF3">
    <property type="entry name" value="PHOSPHOTRANSFERASE SYSTEM MANNITOL_FRUCTOSE-SPECIFIC IIA DOMAIN CONTAINING PROTEIN"/>
    <property type="match status" value="1"/>
</dbReference>
<evidence type="ECO:0000313" key="3">
    <source>
        <dbReference type="Proteomes" id="UP000635828"/>
    </source>
</evidence>